<protein>
    <submittedName>
        <fullName evidence="2">Uncharacterized protein</fullName>
    </submittedName>
</protein>
<reference evidence="2" key="1">
    <citation type="journal article" date="2014" name="Front. Microbiol.">
        <title>High frequency of phylogenetically diverse reductive dehalogenase-homologous genes in deep subseafloor sedimentary metagenomes.</title>
        <authorList>
            <person name="Kawai M."/>
            <person name="Futagami T."/>
            <person name="Toyoda A."/>
            <person name="Takaki Y."/>
            <person name="Nishi S."/>
            <person name="Hori S."/>
            <person name="Arai W."/>
            <person name="Tsubouchi T."/>
            <person name="Morono Y."/>
            <person name="Uchiyama I."/>
            <person name="Ito T."/>
            <person name="Fujiyama A."/>
            <person name="Inagaki F."/>
            <person name="Takami H."/>
        </authorList>
    </citation>
    <scope>NUCLEOTIDE SEQUENCE</scope>
    <source>
        <strain evidence="2">Expedition CK06-06</strain>
    </source>
</reference>
<keyword evidence="1" id="KW-0812">Transmembrane</keyword>
<dbReference type="AlphaFoldDB" id="X1MTS9"/>
<comment type="caution">
    <text evidence="2">The sequence shown here is derived from an EMBL/GenBank/DDBJ whole genome shotgun (WGS) entry which is preliminary data.</text>
</comment>
<dbReference type="EMBL" id="BARV01004482">
    <property type="protein sequence ID" value="GAI18095.1"/>
    <property type="molecule type" value="Genomic_DNA"/>
</dbReference>
<accession>X1MTS9</accession>
<gene>
    <name evidence="2" type="ORF">S06H3_09923</name>
</gene>
<evidence type="ECO:0000256" key="1">
    <source>
        <dbReference type="SAM" id="Phobius"/>
    </source>
</evidence>
<sequence>LAKVILETVSQDSTITSVFAGISEHSAELRELEDTTLSLSGDFSALEESWDKEITMLQARQRAIQSDFNLKLKLLLGVIGALIVSNIVIAVKIRKA</sequence>
<feature type="non-terminal residue" evidence="2">
    <location>
        <position position="1"/>
    </location>
</feature>
<feature type="transmembrane region" description="Helical" evidence="1">
    <location>
        <begin position="74"/>
        <end position="93"/>
    </location>
</feature>
<organism evidence="2">
    <name type="scientific">marine sediment metagenome</name>
    <dbReference type="NCBI Taxonomy" id="412755"/>
    <lineage>
        <taxon>unclassified sequences</taxon>
        <taxon>metagenomes</taxon>
        <taxon>ecological metagenomes</taxon>
    </lineage>
</organism>
<proteinExistence type="predicted"/>
<keyword evidence="1" id="KW-1133">Transmembrane helix</keyword>
<evidence type="ECO:0000313" key="2">
    <source>
        <dbReference type="EMBL" id="GAI18095.1"/>
    </source>
</evidence>
<keyword evidence="1" id="KW-0472">Membrane</keyword>
<name>X1MTS9_9ZZZZ</name>